<dbReference type="PANTHER" id="PTHR43465">
    <property type="entry name" value="DUF1680 DOMAIN PROTEIN (AFU_ORTHOLOGUE AFUA_1G08910)"/>
    <property type="match status" value="1"/>
</dbReference>
<dbReference type="RefSeq" id="WP_282589989.1">
    <property type="nucleotide sequence ID" value="NZ_JAPAAF010000001.1"/>
</dbReference>
<feature type="domain" description="Non-reducing end beta-L-arabinofuranosidase-like GH127 middle" evidence="3">
    <location>
        <begin position="442"/>
        <end position="554"/>
    </location>
</feature>
<evidence type="ECO:0000313" key="6">
    <source>
        <dbReference type="Proteomes" id="UP001163821"/>
    </source>
</evidence>
<dbReference type="InterPro" id="IPR049049">
    <property type="entry name" value="Beta-AFase-like_GH127_C"/>
</dbReference>
<evidence type="ECO:0000259" key="3">
    <source>
        <dbReference type="Pfam" id="PF20736"/>
    </source>
</evidence>
<dbReference type="InterPro" id="IPR012878">
    <property type="entry name" value="Beta-AFase-like_GH127_cat"/>
</dbReference>
<feature type="signal peptide" evidence="1">
    <location>
        <begin position="1"/>
        <end position="20"/>
    </location>
</feature>
<proteinExistence type="predicted"/>
<name>A0AA42C8M1_9BACT</name>
<evidence type="ECO:0000313" key="5">
    <source>
        <dbReference type="EMBL" id="MCW0481382.1"/>
    </source>
</evidence>
<dbReference type="InterPro" id="IPR008928">
    <property type="entry name" value="6-hairpin_glycosidase_sf"/>
</dbReference>
<dbReference type="AlphaFoldDB" id="A0AA42C8M1"/>
<feature type="chain" id="PRO_5041401516" evidence="1">
    <location>
        <begin position="21"/>
        <end position="651"/>
    </location>
</feature>
<dbReference type="Pfam" id="PF20737">
    <property type="entry name" value="Glyco_hydro127C"/>
    <property type="match status" value="1"/>
</dbReference>
<dbReference type="Pfam" id="PF20736">
    <property type="entry name" value="Glyco_hydro127M"/>
    <property type="match status" value="1"/>
</dbReference>
<sequence length="651" mass="72935">MRTFIVFLLALAFAAGCSQKEQSTGLATADYAIQGVPFNQVKVTDHFWAPKIETNRTVTIPASFAKCEEMGRMDNFLIAGGKMEGPVKGEMPFDDSDVYKIIEGASYSLTTTPDPKLDAYVDSVIGRIAIGQEADGYLTTWKTINPQDSPAEWCPPGGRWENLAWSHELYNAGHMYEAAAAHYHATGKTNLLDIATKNADLLVDVFNNQLPYEVPGHQIVETGLIKLYLITKNEDYLKLSRHFLDMRGDSTHRASYKAYTQDHKPVVEQDEAVGHAVRAAYMYAGMTDVAALYNDDAYQSAVDKIWDNIVSKKMYLTGGIGARHEGEAFGENYELPNLTAYNETCAAIANVYWNYRMFLLHGDSKYIDVLERSLYNGVISGVALDGKNFFYPNPLECDMHYHFNSGGSLIREPWFDCSCCPTNLCRFMPSVPGYVFAQTDNKIYVNLFVQSSSDIEVNGNKVAVRQETKFPWEGKVKVEVSPEKESELAVFLRIPGWAVNQPVPSDLYRYDATTTNPVIVRVNGEPAEYTTEKGYAVITRSWKKGDVIDYELPMDIRRVKANPMVADNKGKVAFERGPIVYCVEGADNADVDQLTVTPETSFANSFVTDFLGGVEVITASDERGKVFTAIPYYVWNNRRANKMKIWLPEKH</sequence>
<comment type="caution">
    <text evidence="5">The sequence shown here is derived from an EMBL/GenBank/DDBJ whole genome shotgun (WGS) entry which is preliminary data.</text>
</comment>
<dbReference type="EMBL" id="JAPAAF010000001">
    <property type="protein sequence ID" value="MCW0481382.1"/>
    <property type="molecule type" value="Genomic_DNA"/>
</dbReference>
<dbReference type="SUPFAM" id="SSF48208">
    <property type="entry name" value="Six-hairpin glycosidases"/>
    <property type="match status" value="1"/>
</dbReference>
<dbReference type="InterPro" id="IPR049046">
    <property type="entry name" value="Beta-AFase-like_GH127_middle"/>
</dbReference>
<keyword evidence="6" id="KW-1185">Reference proteome</keyword>
<dbReference type="InterPro" id="IPR049174">
    <property type="entry name" value="Beta-AFase-like"/>
</dbReference>
<keyword evidence="5" id="KW-0378">Hydrolase</keyword>
<evidence type="ECO:0000256" key="1">
    <source>
        <dbReference type="SAM" id="SignalP"/>
    </source>
</evidence>
<gene>
    <name evidence="5" type="ORF">N2K84_01485</name>
</gene>
<protein>
    <submittedName>
        <fullName evidence="5">Glycoside hydrolase family 127 protein</fullName>
    </submittedName>
</protein>
<dbReference type="GO" id="GO:0016787">
    <property type="term" value="F:hydrolase activity"/>
    <property type="evidence" value="ECO:0007669"/>
    <property type="project" value="UniProtKB-KW"/>
</dbReference>
<feature type="domain" description="Non-reducing end beta-L-arabinofuranosidase-like GH127 catalytic" evidence="2">
    <location>
        <begin position="40"/>
        <end position="432"/>
    </location>
</feature>
<evidence type="ECO:0000259" key="4">
    <source>
        <dbReference type="Pfam" id="PF20737"/>
    </source>
</evidence>
<feature type="domain" description="Non-reducing end beta-L-arabinofuranosidase-like GH127 C-terminal" evidence="4">
    <location>
        <begin position="556"/>
        <end position="648"/>
    </location>
</feature>
<dbReference type="Proteomes" id="UP001163821">
    <property type="component" value="Unassembled WGS sequence"/>
</dbReference>
<keyword evidence="1" id="KW-0732">Signal</keyword>
<dbReference type="GO" id="GO:0005975">
    <property type="term" value="P:carbohydrate metabolic process"/>
    <property type="evidence" value="ECO:0007669"/>
    <property type="project" value="InterPro"/>
</dbReference>
<accession>A0AA42C8M1</accession>
<dbReference type="PROSITE" id="PS51257">
    <property type="entry name" value="PROKAR_LIPOPROTEIN"/>
    <property type="match status" value="1"/>
</dbReference>
<dbReference type="Pfam" id="PF07944">
    <property type="entry name" value="Beta-AFase-like_GH127_cat"/>
    <property type="match status" value="1"/>
</dbReference>
<evidence type="ECO:0000259" key="2">
    <source>
        <dbReference type="Pfam" id="PF07944"/>
    </source>
</evidence>
<dbReference type="Gene3D" id="1.50.10.20">
    <property type="match status" value="1"/>
</dbReference>
<organism evidence="5 6">
    <name type="scientific">Gaoshiqia sediminis</name>
    <dbReference type="NCBI Taxonomy" id="2986998"/>
    <lineage>
        <taxon>Bacteria</taxon>
        <taxon>Pseudomonadati</taxon>
        <taxon>Bacteroidota</taxon>
        <taxon>Bacteroidia</taxon>
        <taxon>Marinilabiliales</taxon>
        <taxon>Prolixibacteraceae</taxon>
        <taxon>Gaoshiqia</taxon>
    </lineage>
</organism>
<dbReference type="PANTHER" id="PTHR43465:SF2">
    <property type="entry name" value="DUF1680 DOMAIN PROTEIN (AFU_ORTHOLOGUE AFUA_1G08910)"/>
    <property type="match status" value="1"/>
</dbReference>
<reference evidence="5" key="1">
    <citation type="submission" date="2022-10" db="EMBL/GenBank/DDBJ databases">
        <title>Gaoshiqiia sediminis gen. nov., sp. nov., isolated from coastal sediment.</title>
        <authorList>
            <person name="Yu W.X."/>
            <person name="Mu D.S."/>
            <person name="Du J.Z."/>
            <person name="Liang Y.Q."/>
        </authorList>
    </citation>
    <scope>NUCLEOTIDE SEQUENCE</scope>
    <source>
        <strain evidence="5">A06</strain>
    </source>
</reference>